<reference evidence="13" key="2">
    <citation type="submission" date="2025-08" db="UniProtKB">
        <authorList>
            <consortium name="RefSeq"/>
        </authorList>
    </citation>
    <scope>IDENTIFICATION</scope>
    <source>
        <tissue evidence="13">Leaf</tissue>
    </source>
</reference>
<evidence type="ECO:0000256" key="5">
    <source>
        <dbReference type="ARBA" id="ARBA00022989"/>
    </source>
</evidence>
<accession>A0A6P5ETL4</accession>
<keyword evidence="12" id="KW-1185">Reference proteome</keyword>
<reference evidence="12" key="1">
    <citation type="journal article" date="2015" name="Nat. Genet.">
        <title>The pineapple genome and the evolution of CAM photosynthesis.</title>
        <authorList>
            <person name="Ming R."/>
            <person name="VanBuren R."/>
            <person name="Wai C.M."/>
            <person name="Tang H."/>
            <person name="Schatz M.C."/>
            <person name="Bowers J.E."/>
            <person name="Lyons E."/>
            <person name="Wang M.L."/>
            <person name="Chen J."/>
            <person name="Biggers E."/>
            <person name="Zhang J."/>
            <person name="Huang L."/>
            <person name="Zhang L."/>
            <person name="Miao W."/>
            <person name="Zhang J."/>
            <person name="Ye Z."/>
            <person name="Miao C."/>
            <person name="Lin Z."/>
            <person name="Wang H."/>
            <person name="Zhou H."/>
            <person name="Yim W.C."/>
            <person name="Priest H.D."/>
            <person name="Zheng C."/>
            <person name="Woodhouse M."/>
            <person name="Edger P.P."/>
            <person name="Guyot R."/>
            <person name="Guo H.B."/>
            <person name="Guo H."/>
            <person name="Zheng G."/>
            <person name="Singh R."/>
            <person name="Sharma A."/>
            <person name="Min X."/>
            <person name="Zheng Y."/>
            <person name="Lee H."/>
            <person name="Gurtowski J."/>
            <person name="Sedlazeck F.J."/>
            <person name="Harkess A."/>
            <person name="McKain M.R."/>
            <person name="Liao Z."/>
            <person name="Fang J."/>
            <person name="Liu J."/>
            <person name="Zhang X."/>
            <person name="Zhang Q."/>
            <person name="Hu W."/>
            <person name="Qin Y."/>
            <person name="Wang K."/>
            <person name="Chen L.Y."/>
            <person name="Shirley N."/>
            <person name="Lin Y.R."/>
            <person name="Liu L.Y."/>
            <person name="Hernandez A.G."/>
            <person name="Wright C.L."/>
            <person name="Bulone V."/>
            <person name="Tuskan G.A."/>
            <person name="Heath K."/>
            <person name="Zee F."/>
            <person name="Moore P.H."/>
            <person name="Sunkar R."/>
            <person name="Leebens-Mack J.H."/>
            <person name="Mockler T."/>
            <person name="Bennetzen J.L."/>
            <person name="Freeling M."/>
            <person name="Sankoff D."/>
            <person name="Paterson A.H."/>
            <person name="Zhu X."/>
            <person name="Yang X."/>
            <person name="Smith J.A."/>
            <person name="Cushman J.C."/>
            <person name="Paull R.E."/>
            <person name="Yu Q."/>
        </authorList>
    </citation>
    <scope>NUCLEOTIDE SEQUENCE [LARGE SCALE GENOMIC DNA]</scope>
    <source>
        <strain evidence="12">cv. F153</strain>
    </source>
</reference>
<evidence type="ECO:0000256" key="8">
    <source>
        <dbReference type="SAM" id="Phobius"/>
    </source>
</evidence>
<evidence type="ECO:0000256" key="4">
    <source>
        <dbReference type="ARBA" id="ARBA00022692"/>
    </source>
</evidence>
<feature type="domain" description="CSC1/OSCA1-like cytosolic" evidence="11">
    <location>
        <begin position="183"/>
        <end position="341"/>
    </location>
</feature>
<evidence type="ECO:0000256" key="2">
    <source>
        <dbReference type="ARBA" id="ARBA00007779"/>
    </source>
</evidence>
<dbReference type="Pfam" id="PF02714">
    <property type="entry name" value="RSN1_7TM"/>
    <property type="match status" value="1"/>
</dbReference>
<keyword evidence="7" id="KW-0406">Ion transport</keyword>
<feature type="transmembrane region" description="Helical" evidence="8">
    <location>
        <begin position="354"/>
        <end position="378"/>
    </location>
</feature>
<evidence type="ECO:0000256" key="7">
    <source>
        <dbReference type="ARBA" id="ARBA00023303"/>
    </source>
</evidence>
<feature type="transmembrane region" description="Helical" evidence="8">
    <location>
        <begin position="508"/>
        <end position="529"/>
    </location>
</feature>
<organism evidence="12 13">
    <name type="scientific">Ananas comosus</name>
    <name type="common">Pineapple</name>
    <name type="synonym">Ananas ananas</name>
    <dbReference type="NCBI Taxonomy" id="4615"/>
    <lineage>
        <taxon>Eukaryota</taxon>
        <taxon>Viridiplantae</taxon>
        <taxon>Streptophyta</taxon>
        <taxon>Embryophyta</taxon>
        <taxon>Tracheophyta</taxon>
        <taxon>Spermatophyta</taxon>
        <taxon>Magnoliopsida</taxon>
        <taxon>Liliopsida</taxon>
        <taxon>Poales</taxon>
        <taxon>Bromeliaceae</taxon>
        <taxon>Bromelioideae</taxon>
        <taxon>Ananas</taxon>
    </lineage>
</organism>
<feature type="domain" description="CSC1/OSCA1-like 7TM region" evidence="9">
    <location>
        <begin position="353"/>
        <end position="489"/>
    </location>
</feature>
<evidence type="ECO:0000256" key="3">
    <source>
        <dbReference type="ARBA" id="ARBA00022448"/>
    </source>
</evidence>
<comment type="subcellular location">
    <subcellularLocation>
        <location evidence="1">Membrane</location>
        <topology evidence="1">Multi-pass membrane protein</topology>
    </subcellularLocation>
</comment>
<evidence type="ECO:0000259" key="9">
    <source>
        <dbReference type="Pfam" id="PF02714"/>
    </source>
</evidence>
<feature type="transmembrane region" description="Helical" evidence="8">
    <location>
        <begin position="141"/>
        <end position="160"/>
    </location>
</feature>
<dbReference type="InterPro" id="IPR003864">
    <property type="entry name" value="CSC1/OSCA1-like_7TM"/>
</dbReference>
<keyword evidence="4 8" id="KW-0812">Transmembrane</keyword>
<comment type="similarity">
    <text evidence="2">Belongs to the CSC1 (TC 1.A.17) family.</text>
</comment>
<evidence type="ECO:0000313" key="13">
    <source>
        <dbReference type="RefSeq" id="XP_020086817.1"/>
    </source>
</evidence>
<dbReference type="InterPro" id="IPR045122">
    <property type="entry name" value="Csc1-like"/>
</dbReference>
<keyword evidence="6 8" id="KW-0472">Membrane</keyword>
<evidence type="ECO:0000259" key="11">
    <source>
        <dbReference type="Pfam" id="PF14703"/>
    </source>
</evidence>
<feature type="transmembrane region" description="Helical" evidence="8">
    <location>
        <begin position="12"/>
        <end position="29"/>
    </location>
</feature>
<dbReference type="InterPro" id="IPR032880">
    <property type="entry name" value="CSC1/OSCA1-like_N"/>
</dbReference>
<evidence type="ECO:0000256" key="1">
    <source>
        <dbReference type="ARBA" id="ARBA00004141"/>
    </source>
</evidence>
<dbReference type="Pfam" id="PF14703">
    <property type="entry name" value="PHM7_cyt"/>
    <property type="match status" value="1"/>
</dbReference>
<dbReference type="PANTHER" id="PTHR13018:SF141">
    <property type="entry name" value="OS01G0950900 PROTEIN"/>
    <property type="match status" value="1"/>
</dbReference>
<dbReference type="Pfam" id="PF13967">
    <property type="entry name" value="RSN1_TM"/>
    <property type="match status" value="1"/>
</dbReference>
<dbReference type="InterPro" id="IPR027815">
    <property type="entry name" value="CSC1/OSCA1-like_cyt"/>
</dbReference>
<sequence>MMMNAESLVASAGINLGLAVVVLTLFSVLKRQPGNAPVYFARRIAAGEPLPLDRLRPSFAWILAAFRLSDDDVLRHRGLDALVLLRLFKFGIKFFTVCSIVGVLVLVPVNYTCRQGLTRTKVSYSTDSFTISNVGRGSNRLWVHFTCLCFILFYVSYLLHKEYKQILDLRIRHISYHRHRPDQFTVLVRGIPLCTEHEARGCNVDHFFSKHYPLTYQSYQIIHSEKNVEELLSVASSMERKVKKLQKQAVRKCNFWHWISSKFQPNAADVAVHEETLKGVYRRIRLLQCENVLKQKELPVAFVSFKSRIGAALAAETQQHVNPLLWITELAPEPKDVLWNNLVIPYRRLAIHRIAVFIAAFLLTVFFAFPVTAVQGIVQFEKLKKWFPPVKAVQLIPGLSSVLAGYLPSAILNGFIYLIPFAMLAMASLEGCVSRSRKEMKACSMVFYFLIGNVFFLSLLSGSLLDQLGESFAHPKDFPSHLASAVSAQMQYVYEIGYDTCGQYWPYIHHYIFISVVLMQITMVGLFGLKSKPGASICTLPLLVLNILFNEYCKIRFLPTFRHCTIQIAKENDDRDEKEHIEGIQESTLNSYQPPWMRPVGFDQESNSLIQPLVSS</sequence>
<evidence type="ECO:0000259" key="10">
    <source>
        <dbReference type="Pfam" id="PF13967"/>
    </source>
</evidence>
<keyword evidence="7" id="KW-0407">Ion channel</keyword>
<dbReference type="GO" id="GO:0005227">
    <property type="term" value="F:calcium-activated cation channel activity"/>
    <property type="evidence" value="ECO:0007669"/>
    <property type="project" value="InterPro"/>
</dbReference>
<dbReference type="GO" id="GO:0005886">
    <property type="term" value="C:plasma membrane"/>
    <property type="evidence" value="ECO:0007669"/>
    <property type="project" value="TreeGrafter"/>
</dbReference>
<name>A0A6P5ETL4_ANACO</name>
<protein>
    <submittedName>
        <fullName evidence="13">CSC1-like protein At3g54510 isoform X1</fullName>
    </submittedName>
</protein>
<dbReference type="GeneID" id="109709154"/>
<proteinExistence type="inferred from homology"/>
<evidence type="ECO:0000313" key="12">
    <source>
        <dbReference type="Proteomes" id="UP000515123"/>
    </source>
</evidence>
<keyword evidence="3" id="KW-0813">Transport</keyword>
<dbReference type="Proteomes" id="UP000515123">
    <property type="component" value="Linkage group 4"/>
</dbReference>
<evidence type="ECO:0000256" key="6">
    <source>
        <dbReference type="ARBA" id="ARBA00023136"/>
    </source>
</evidence>
<keyword evidence="5 8" id="KW-1133">Transmembrane helix</keyword>
<feature type="transmembrane region" description="Helical" evidence="8">
    <location>
        <begin position="410"/>
        <end position="433"/>
    </location>
</feature>
<feature type="transmembrane region" description="Helical" evidence="8">
    <location>
        <begin position="445"/>
        <end position="465"/>
    </location>
</feature>
<dbReference type="RefSeq" id="XP_020086817.1">
    <property type="nucleotide sequence ID" value="XM_020231228.1"/>
</dbReference>
<dbReference type="OrthoDB" id="1689567at2759"/>
<dbReference type="AlphaFoldDB" id="A0A6P5ETL4"/>
<dbReference type="PANTHER" id="PTHR13018">
    <property type="entry name" value="PROBABLE MEMBRANE PROTEIN DUF221-RELATED"/>
    <property type="match status" value="1"/>
</dbReference>
<gene>
    <name evidence="13" type="primary">LOC109709154</name>
</gene>
<feature type="transmembrane region" description="Helical" evidence="8">
    <location>
        <begin position="90"/>
        <end position="111"/>
    </location>
</feature>
<feature type="domain" description="CSC1/OSCA1-like N-terminal transmembrane" evidence="10">
    <location>
        <begin position="8"/>
        <end position="162"/>
    </location>
</feature>